<protein>
    <submittedName>
        <fullName evidence="1">Uncharacterized protein</fullName>
    </submittedName>
</protein>
<evidence type="ECO:0000313" key="1">
    <source>
        <dbReference type="EMBL" id="CAG6740904.1"/>
    </source>
</evidence>
<proteinExistence type="predicted"/>
<reference evidence="1" key="1">
    <citation type="submission" date="2021-05" db="EMBL/GenBank/DDBJ databases">
        <authorList>
            <person name="Alioto T."/>
            <person name="Alioto T."/>
            <person name="Gomez Garrido J."/>
        </authorList>
    </citation>
    <scope>NUCLEOTIDE SEQUENCE</scope>
</reference>
<organism evidence="1">
    <name type="scientific">Cacopsylla melanoneura</name>
    <dbReference type="NCBI Taxonomy" id="428564"/>
    <lineage>
        <taxon>Eukaryota</taxon>
        <taxon>Metazoa</taxon>
        <taxon>Ecdysozoa</taxon>
        <taxon>Arthropoda</taxon>
        <taxon>Hexapoda</taxon>
        <taxon>Insecta</taxon>
        <taxon>Pterygota</taxon>
        <taxon>Neoptera</taxon>
        <taxon>Paraneoptera</taxon>
        <taxon>Hemiptera</taxon>
        <taxon>Sternorrhyncha</taxon>
        <taxon>Psylloidea</taxon>
        <taxon>Psyllidae</taxon>
        <taxon>Psyllinae</taxon>
        <taxon>Cacopsylla</taxon>
    </lineage>
</organism>
<dbReference type="EMBL" id="HBUF01421797">
    <property type="protein sequence ID" value="CAG6740904.1"/>
    <property type="molecule type" value="Transcribed_RNA"/>
</dbReference>
<name>A0A8D8Z5M7_9HEMI</name>
<dbReference type="AlphaFoldDB" id="A0A8D8Z5M7"/>
<sequence length="776" mass="87540">MATAQGSTQRTKSSLQPTCEKIQEAAYVACTDHADCEDPANCDNLEHRPDEILRVKTGNNSLVTTDITPELLVDDDHTSVGPPTFFQSLSKLLYGESECVFVPDIGYQLVSQITRNEHGGFPGSPRTTIASTVIAINPTPIPDSPARHDLEVIASFGKVREKLNMEPYQKLNFPNSTVKDYEIVYNYIRHDTELSIQDESRSFFAMANMFDGSFMVVYDNSMIYAKLFYYVYLLTILEEMKVVPNVAPHQPENDPKWLNFNIPYAPEDQGHYSPEDNALADSIEGSFLQRIVLLHNKDIFDSNMDSLRFLTDEGNKVLNPDSGPVPHILYIKWPAIPVAILANQPRPAHNDAKLVNPSQLISFARILASKRGEWPCLVKGAYIATELMGTRFKMAPVPDGAPEGELPHWWPLRSNLSPQSVFLPAPFDYNFPNRVVGLYPASSNENQEEGDAFSTLCTHHSHLFPSNLVRAAVLYNAVLSSATSTFLHGVNINTAILKSWGTNKDLPHKIHCFVEHNFSNISSCHNPIKECKILSVPRKAFKLWLGVGVCEELYPLPPIFSWWGAHGEVKHADVLLQDLDDNIIPHLFNPLCLDNYILVRPLEWALLGRETTLDLRGNILWARSCQGLDAFSNIYALRACSQEPYKLVVYGAQIIQVIMNAYRTTPERIPPISVQTIASFRADHLTTDNPVKAPIPAAQFNEALNNFNPFTFRSYSWTKDRVLFPALVGWTEEHNPRHTFLSLIQGQKFENVGMVLRRTRNNYYPELNHLMGRLHQ</sequence>
<accession>A0A8D8Z5M7</accession>